<organism evidence="1 2">
    <name type="scientific">Paenibacillus antibioticophila</name>
    <dbReference type="NCBI Taxonomy" id="1274374"/>
    <lineage>
        <taxon>Bacteria</taxon>
        <taxon>Bacillati</taxon>
        <taxon>Bacillota</taxon>
        <taxon>Bacilli</taxon>
        <taxon>Bacillales</taxon>
        <taxon>Paenibacillaceae</taxon>
        <taxon>Paenibacillus</taxon>
    </lineage>
</organism>
<dbReference type="Proteomes" id="UP000681162">
    <property type="component" value="Unassembled WGS sequence"/>
</dbReference>
<protein>
    <recommendedName>
        <fullName evidence="3">Carbohydrate-binding protein</fullName>
    </recommendedName>
</protein>
<evidence type="ECO:0008006" key="3">
    <source>
        <dbReference type="Google" id="ProtNLM"/>
    </source>
</evidence>
<dbReference type="InterPro" id="IPR008979">
    <property type="entry name" value="Galactose-bd-like_sf"/>
</dbReference>
<reference evidence="1 2" key="1">
    <citation type="submission" date="2021-03" db="EMBL/GenBank/DDBJ databases">
        <title>Antimicrobial resistance genes in bacteria isolated from Japanese honey, and their potential for conferring macrolide and lincosamide resistance in the American foulbrood pathogen Paenibacillus larvae.</title>
        <authorList>
            <person name="Okamoto M."/>
            <person name="Kumagai M."/>
            <person name="Kanamori H."/>
            <person name="Takamatsu D."/>
        </authorList>
    </citation>
    <scope>NUCLEOTIDE SEQUENCE [LARGE SCALE GENOMIC DNA]</scope>
    <source>
        <strain evidence="1 2">J41TS12</strain>
    </source>
</reference>
<dbReference type="RefSeq" id="WP_249412986.1">
    <property type="nucleotide sequence ID" value="NZ_BORR01000007.1"/>
</dbReference>
<dbReference type="SUPFAM" id="SSF49785">
    <property type="entry name" value="Galactose-binding domain-like"/>
    <property type="match status" value="1"/>
</dbReference>
<keyword evidence="2" id="KW-1185">Reference proteome</keyword>
<accession>A0A919XS64</accession>
<evidence type="ECO:0000313" key="2">
    <source>
        <dbReference type="Proteomes" id="UP000681162"/>
    </source>
</evidence>
<gene>
    <name evidence="1" type="ORF">J41TS12_22720</name>
</gene>
<comment type="caution">
    <text evidence="1">The sequence shown here is derived from an EMBL/GenBank/DDBJ whole genome shotgun (WGS) entry which is preliminary data.</text>
</comment>
<name>A0A919XS64_9BACL</name>
<sequence length="262" mass="29174">MLTLEVQDEQGLVKASRSENTHVKLVYPKGYEPGDAVVLRSTEVPVYLVIQLEDSMPPAFIYLSEEAFRFAIPYGEKKVSYSPKSFTGEMHVISARAALPEEIQAYKNLALNPYDQHSNSSCYPHAAANAETRGESVFAARNAINGNTANDSHGEWPYESWGINGRDDAEITVYFGRSVIIDKVILTLRADFPHDNYWEQVTLHFPDGSSHTASLVKSRQPQVITLAPRTVDRVTLGELIKSDDPSPFPALTQIEVYGREAN</sequence>
<evidence type="ECO:0000313" key="1">
    <source>
        <dbReference type="EMBL" id="GIO37411.1"/>
    </source>
</evidence>
<dbReference type="EMBL" id="BORR01000007">
    <property type="protein sequence ID" value="GIO37411.1"/>
    <property type="molecule type" value="Genomic_DNA"/>
</dbReference>
<proteinExistence type="predicted"/>
<dbReference type="AlphaFoldDB" id="A0A919XS64"/>